<dbReference type="EMBL" id="JAYMYQ010000004">
    <property type="protein sequence ID" value="KAK7336466.1"/>
    <property type="molecule type" value="Genomic_DNA"/>
</dbReference>
<gene>
    <name evidence="2" type="ORF">VNO77_17008</name>
</gene>
<name>A0AAN9LIG0_CANGL</name>
<protein>
    <submittedName>
        <fullName evidence="2">Uncharacterized protein</fullName>
    </submittedName>
</protein>
<organism evidence="2 3">
    <name type="scientific">Canavalia gladiata</name>
    <name type="common">Sword bean</name>
    <name type="synonym">Dolichos gladiatus</name>
    <dbReference type="NCBI Taxonomy" id="3824"/>
    <lineage>
        <taxon>Eukaryota</taxon>
        <taxon>Viridiplantae</taxon>
        <taxon>Streptophyta</taxon>
        <taxon>Embryophyta</taxon>
        <taxon>Tracheophyta</taxon>
        <taxon>Spermatophyta</taxon>
        <taxon>Magnoliopsida</taxon>
        <taxon>eudicotyledons</taxon>
        <taxon>Gunneridae</taxon>
        <taxon>Pentapetalae</taxon>
        <taxon>rosids</taxon>
        <taxon>fabids</taxon>
        <taxon>Fabales</taxon>
        <taxon>Fabaceae</taxon>
        <taxon>Papilionoideae</taxon>
        <taxon>50 kb inversion clade</taxon>
        <taxon>NPAAA clade</taxon>
        <taxon>indigoferoid/millettioid clade</taxon>
        <taxon>Phaseoleae</taxon>
        <taxon>Canavalia</taxon>
    </lineage>
</organism>
<evidence type="ECO:0000313" key="3">
    <source>
        <dbReference type="Proteomes" id="UP001367508"/>
    </source>
</evidence>
<reference evidence="2 3" key="1">
    <citation type="submission" date="2024-01" db="EMBL/GenBank/DDBJ databases">
        <title>The genomes of 5 underutilized Papilionoideae crops provide insights into root nodulation and disease resistanc.</title>
        <authorList>
            <person name="Jiang F."/>
        </authorList>
    </citation>
    <scope>NUCLEOTIDE SEQUENCE [LARGE SCALE GENOMIC DNA]</scope>
    <source>
        <strain evidence="2">LVBAO_FW01</strain>
        <tissue evidence="2">Leaves</tissue>
    </source>
</reference>
<comment type="caution">
    <text evidence="2">The sequence shown here is derived from an EMBL/GenBank/DDBJ whole genome shotgun (WGS) entry which is preliminary data.</text>
</comment>
<keyword evidence="1" id="KW-0472">Membrane</keyword>
<evidence type="ECO:0000313" key="2">
    <source>
        <dbReference type="EMBL" id="KAK7336466.1"/>
    </source>
</evidence>
<keyword evidence="3" id="KW-1185">Reference proteome</keyword>
<sequence>MVKGFGLSDNRGTISAAKVLLSCCATVKRPSSSVAGVRGSLYIGPHEAKHSRRSMGIPTLYSKFLNILKHKSVIGPLTLFLLLALGRECKCQHTDLVVAFVTEWCANVWHLSSSIVYGVGNIVTSVTALWAAIVLLIP</sequence>
<accession>A0AAN9LIG0</accession>
<dbReference type="AlphaFoldDB" id="A0AAN9LIG0"/>
<dbReference type="Proteomes" id="UP001367508">
    <property type="component" value="Unassembled WGS sequence"/>
</dbReference>
<proteinExistence type="predicted"/>
<evidence type="ECO:0000256" key="1">
    <source>
        <dbReference type="SAM" id="Phobius"/>
    </source>
</evidence>
<feature type="transmembrane region" description="Helical" evidence="1">
    <location>
        <begin position="115"/>
        <end position="137"/>
    </location>
</feature>
<keyword evidence="1" id="KW-0812">Transmembrane</keyword>
<keyword evidence="1" id="KW-1133">Transmembrane helix</keyword>